<dbReference type="Gene3D" id="1.10.10.10">
    <property type="entry name" value="Winged helix-like DNA-binding domain superfamily/Winged helix DNA-binding domain"/>
    <property type="match status" value="1"/>
</dbReference>
<gene>
    <name evidence="2" type="ORF">Dfulv_23085</name>
</gene>
<protein>
    <submittedName>
        <fullName evidence="2">PadR family transcriptional regulator</fullName>
    </submittedName>
</protein>
<dbReference type="RefSeq" id="WP_259866677.1">
    <property type="nucleotide sequence ID" value="NZ_BAAAST010000015.1"/>
</dbReference>
<feature type="domain" description="Transcription regulator PadR N-terminal" evidence="1">
    <location>
        <begin position="14"/>
        <end position="88"/>
    </location>
</feature>
<evidence type="ECO:0000259" key="1">
    <source>
        <dbReference type="Pfam" id="PF03551"/>
    </source>
</evidence>
<name>A0ABY5WBQ5_9ACTN</name>
<evidence type="ECO:0000313" key="2">
    <source>
        <dbReference type="EMBL" id="UWP86967.1"/>
    </source>
</evidence>
<reference evidence="2" key="2">
    <citation type="submission" date="2022-09" db="EMBL/GenBank/DDBJ databases">
        <title>Biosynthetic gene clusters of Dactylosporangioum fulvum.</title>
        <authorList>
            <person name="Caradec T."/>
        </authorList>
    </citation>
    <scope>NUCLEOTIDE SEQUENCE</scope>
    <source>
        <strain evidence="2">NRRL B-16292</strain>
    </source>
</reference>
<reference evidence="2" key="1">
    <citation type="submission" date="2021-04" db="EMBL/GenBank/DDBJ databases">
        <authorList>
            <person name="Hartkoorn R.C."/>
            <person name="Beaudoing E."/>
            <person name="Hot D."/>
        </authorList>
    </citation>
    <scope>NUCLEOTIDE SEQUENCE</scope>
    <source>
        <strain evidence="2">NRRL B-16292</strain>
    </source>
</reference>
<keyword evidence="3" id="KW-1185">Reference proteome</keyword>
<dbReference type="Proteomes" id="UP001059617">
    <property type="component" value="Chromosome"/>
</dbReference>
<dbReference type="SUPFAM" id="SSF46785">
    <property type="entry name" value="Winged helix' DNA-binding domain"/>
    <property type="match status" value="1"/>
</dbReference>
<dbReference type="InterPro" id="IPR036388">
    <property type="entry name" value="WH-like_DNA-bd_sf"/>
</dbReference>
<organism evidence="2 3">
    <name type="scientific">Dactylosporangium fulvum</name>
    <dbReference type="NCBI Taxonomy" id="53359"/>
    <lineage>
        <taxon>Bacteria</taxon>
        <taxon>Bacillati</taxon>
        <taxon>Actinomycetota</taxon>
        <taxon>Actinomycetes</taxon>
        <taxon>Micromonosporales</taxon>
        <taxon>Micromonosporaceae</taxon>
        <taxon>Dactylosporangium</taxon>
    </lineage>
</organism>
<dbReference type="InterPro" id="IPR036390">
    <property type="entry name" value="WH_DNA-bd_sf"/>
</dbReference>
<accession>A0ABY5WBQ5</accession>
<dbReference type="Pfam" id="PF03551">
    <property type="entry name" value="PadR"/>
    <property type="match status" value="1"/>
</dbReference>
<dbReference type="EMBL" id="CP073720">
    <property type="protein sequence ID" value="UWP86967.1"/>
    <property type="molecule type" value="Genomic_DNA"/>
</dbReference>
<sequence>MGELPALSLADWIVLAVVDEEPTHGFAIAALTTEHGDLGRIWHVPRPIVYRSLDRLTGLGLIRVEATEAGSRGPQRSVLTTTPAGNAAVIAWLHQPVGHVRDMRSALLAKLALLARRRLDSTDLLAAQRDVLTPVHEALERQQADATGFGRVLLAWRLENVGAALRFIDTVAG</sequence>
<proteinExistence type="predicted"/>
<dbReference type="InterPro" id="IPR005149">
    <property type="entry name" value="Tscrpt_reg_PadR_N"/>
</dbReference>
<evidence type="ECO:0000313" key="3">
    <source>
        <dbReference type="Proteomes" id="UP001059617"/>
    </source>
</evidence>